<feature type="domain" description="Mur ligase central" evidence="8">
    <location>
        <begin position="109"/>
        <end position="281"/>
    </location>
</feature>
<dbReference type="HAMAP" id="MF_00639">
    <property type="entry name" value="MurD"/>
    <property type="match status" value="1"/>
</dbReference>
<proteinExistence type="inferred from homology"/>
<evidence type="ECO:0000256" key="3">
    <source>
        <dbReference type="ARBA" id="ARBA00022490"/>
    </source>
</evidence>
<evidence type="ECO:0000256" key="6">
    <source>
        <dbReference type="ARBA" id="ARBA00022840"/>
    </source>
</evidence>
<dbReference type="InterPro" id="IPR036615">
    <property type="entry name" value="Mur_ligase_C_dom_sf"/>
</dbReference>
<dbReference type="GO" id="GO:0009252">
    <property type="term" value="P:peptidoglycan biosynthetic process"/>
    <property type="evidence" value="ECO:0007669"/>
    <property type="project" value="UniProtKB-UniPathway"/>
</dbReference>
<protein>
    <submittedName>
        <fullName evidence="9">UDP-N-acetylmuramoylalanine--D-glutamate ligase</fullName>
        <ecNumber evidence="9">6.3.2.9</ecNumber>
    </submittedName>
</protein>
<dbReference type="InterPro" id="IPR036565">
    <property type="entry name" value="Mur-like_cat_sf"/>
</dbReference>
<evidence type="ECO:0000256" key="1">
    <source>
        <dbReference type="ARBA" id="ARBA00004496"/>
    </source>
</evidence>
<dbReference type="Gene3D" id="3.40.50.720">
    <property type="entry name" value="NAD(P)-binding Rossmann-like Domain"/>
    <property type="match status" value="1"/>
</dbReference>
<dbReference type="SUPFAM" id="SSF53244">
    <property type="entry name" value="MurD-like peptide ligases, peptide-binding domain"/>
    <property type="match status" value="1"/>
</dbReference>
<dbReference type="UniPathway" id="UPA00219"/>
<sequence>MQPETLVVGLGATGLSVLRFLRARGVSVAVTDSRVNPPGRDELERDFADVPAALGGFDTAWFTHARQLIVSPGVAISEPLIKAASARGAEIIGDIELFARHARAPVVAITGSNGKSTVTTLLGEMAVDAGRVVRVGGNIGHPALDLLSDSEPDFYILELSSFQLETTYSLDAAVAVVLNISPDHMDRYSSVSAYAASKQRIYHGHGAMVVNCDDPTVVAMQVPGRKTVGFTLGRPLTSDFGLLDHDGEDWLAKGKVPLMPVRELRMAGRHNQANALASLAVGEAVGLPIAAMQATLQRFVGLWHRTQWVAEIDGVRWYNDSKGTNVGATLAAIDGLDGPLVLIAGGQGKGADFAPLCTVLAGKGRAAVLMGEAAGIIERSLDGAVPVQHASSMADAVARARVLAQPGDAVLLSPACASLDMFDDFAARGDAFILAVRALEEAS</sequence>
<comment type="subcellular location">
    <subcellularLocation>
        <location evidence="1">Cytoplasm</location>
    </subcellularLocation>
</comment>
<dbReference type="SUPFAM" id="SSF53623">
    <property type="entry name" value="MurD-like peptide ligases, catalytic domain"/>
    <property type="match status" value="1"/>
</dbReference>
<dbReference type="EMBL" id="UOFU01000242">
    <property type="protein sequence ID" value="VAX01850.1"/>
    <property type="molecule type" value="Genomic_DNA"/>
</dbReference>
<keyword evidence="3" id="KW-0963">Cytoplasm</keyword>
<feature type="domain" description="Mur ligase C-terminal" evidence="7">
    <location>
        <begin position="304"/>
        <end position="416"/>
    </location>
</feature>
<gene>
    <name evidence="9" type="ORF">MNBD_GAMMA20-361</name>
</gene>
<dbReference type="Pfam" id="PF08245">
    <property type="entry name" value="Mur_ligase_M"/>
    <property type="match status" value="1"/>
</dbReference>
<dbReference type="NCBIfam" id="TIGR01087">
    <property type="entry name" value="murD"/>
    <property type="match status" value="1"/>
</dbReference>
<organism evidence="9">
    <name type="scientific">hydrothermal vent metagenome</name>
    <dbReference type="NCBI Taxonomy" id="652676"/>
    <lineage>
        <taxon>unclassified sequences</taxon>
        <taxon>metagenomes</taxon>
        <taxon>ecological metagenomes</taxon>
    </lineage>
</organism>
<dbReference type="GO" id="GO:0051301">
    <property type="term" value="P:cell division"/>
    <property type="evidence" value="ECO:0007669"/>
    <property type="project" value="InterPro"/>
</dbReference>
<dbReference type="GO" id="GO:0005737">
    <property type="term" value="C:cytoplasm"/>
    <property type="evidence" value="ECO:0007669"/>
    <property type="project" value="UniProtKB-SubCell"/>
</dbReference>
<dbReference type="InterPro" id="IPR005762">
    <property type="entry name" value="MurD"/>
</dbReference>
<dbReference type="Gene3D" id="3.90.190.20">
    <property type="entry name" value="Mur ligase, C-terminal domain"/>
    <property type="match status" value="1"/>
</dbReference>
<name>A0A3B1AUG1_9ZZZZ</name>
<dbReference type="GO" id="GO:0008360">
    <property type="term" value="P:regulation of cell shape"/>
    <property type="evidence" value="ECO:0007669"/>
    <property type="project" value="InterPro"/>
</dbReference>
<dbReference type="GO" id="GO:0005524">
    <property type="term" value="F:ATP binding"/>
    <property type="evidence" value="ECO:0007669"/>
    <property type="project" value="UniProtKB-KW"/>
</dbReference>
<evidence type="ECO:0000256" key="2">
    <source>
        <dbReference type="ARBA" id="ARBA00004752"/>
    </source>
</evidence>
<dbReference type="Pfam" id="PF21799">
    <property type="entry name" value="MurD-like_N"/>
    <property type="match status" value="1"/>
</dbReference>
<dbReference type="Pfam" id="PF02875">
    <property type="entry name" value="Mur_ligase_C"/>
    <property type="match status" value="1"/>
</dbReference>
<keyword evidence="4 9" id="KW-0436">Ligase</keyword>
<dbReference type="AlphaFoldDB" id="A0A3B1AUG1"/>
<evidence type="ECO:0000313" key="9">
    <source>
        <dbReference type="EMBL" id="VAX01850.1"/>
    </source>
</evidence>
<dbReference type="Gene3D" id="3.40.1190.10">
    <property type="entry name" value="Mur-like, catalytic domain"/>
    <property type="match status" value="1"/>
</dbReference>
<reference evidence="9" key="1">
    <citation type="submission" date="2018-06" db="EMBL/GenBank/DDBJ databases">
        <authorList>
            <person name="Zhirakovskaya E."/>
        </authorList>
    </citation>
    <scope>NUCLEOTIDE SEQUENCE</scope>
</reference>
<evidence type="ECO:0000256" key="4">
    <source>
        <dbReference type="ARBA" id="ARBA00022598"/>
    </source>
</evidence>
<comment type="pathway">
    <text evidence="2">Cell wall biogenesis; peptidoglycan biosynthesis.</text>
</comment>
<keyword evidence="6" id="KW-0067">ATP-binding</keyword>
<keyword evidence="5" id="KW-0547">Nucleotide-binding</keyword>
<evidence type="ECO:0000256" key="5">
    <source>
        <dbReference type="ARBA" id="ARBA00022741"/>
    </source>
</evidence>
<dbReference type="InterPro" id="IPR013221">
    <property type="entry name" value="Mur_ligase_cen"/>
</dbReference>
<accession>A0A3B1AUG1</accession>
<evidence type="ECO:0000259" key="8">
    <source>
        <dbReference type="Pfam" id="PF08245"/>
    </source>
</evidence>
<dbReference type="SUPFAM" id="SSF51984">
    <property type="entry name" value="MurCD N-terminal domain"/>
    <property type="match status" value="1"/>
</dbReference>
<dbReference type="InterPro" id="IPR004101">
    <property type="entry name" value="Mur_ligase_C"/>
</dbReference>
<evidence type="ECO:0000259" key="7">
    <source>
        <dbReference type="Pfam" id="PF02875"/>
    </source>
</evidence>
<dbReference type="GO" id="GO:0008764">
    <property type="term" value="F:UDP-N-acetylmuramoylalanine-D-glutamate ligase activity"/>
    <property type="evidence" value="ECO:0007669"/>
    <property type="project" value="UniProtKB-EC"/>
</dbReference>
<dbReference type="PANTHER" id="PTHR43692">
    <property type="entry name" value="UDP-N-ACETYLMURAMOYLALANINE--D-GLUTAMATE LIGASE"/>
    <property type="match status" value="1"/>
</dbReference>
<dbReference type="EC" id="6.3.2.9" evidence="9"/>
<dbReference type="PANTHER" id="PTHR43692:SF1">
    <property type="entry name" value="UDP-N-ACETYLMURAMOYLALANINE--D-GLUTAMATE LIGASE"/>
    <property type="match status" value="1"/>
</dbReference>